<dbReference type="InterPro" id="IPR001173">
    <property type="entry name" value="Glyco_trans_2-like"/>
</dbReference>
<dbReference type="EMBL" id="AFBP01000011">
    <property type="protein sequence ID" value="EGG56989.1"/>
    <property type="molecule type" value="Genomic_DNA"/>
</dbReference>
<organism evidence="5 6">
    <name type="scientific">Parasutterella excrementihominis YIT 11859</name>
    <dbReference type="NCBI Taxonomy" id="762966"/>
    <lineage>
        <taxon>Bacteria</taxon>
        <taxon>Pseudomonadati</taxon>
        <taxon>Pseudomonadota</taxon>
        <taxon>Betaproteobacteria</taxon>
        <taxon>Burkholderiales</taxon>
        <taxon>Sutterellaceae</taxon>
        <taxon>Parasutterella</taxon>
    </lineage>
</organism>
<dbReference type="OrthoDB" id="9786172at2"/>
<dbReference type="RefSeq" id="WP_008863530.1">
    <property type="nucleotide sequence ID" value="NZ_GL883684.1"/>
</dbReference>
<keyword evidence="1" id="KW-0328">Glycosyltransferase</keyword>
<keyword evidence="3" id="KW-1133">Transmembrane helix</keyword>
<evidence type="ECO:0000313" key="5">
    <source>
        <dbReference type="EMBL" id="EGG56989.1"/>
    </source>
</evidence>
<dbReference type="Gene3D" id="3.90.550.10">
    <property type="entry name" value="Spore Coat Polysaccharide Biosynthesis Protein SpsA, Chain A"/>
    <property type="match status" value="1"/>
</dbReference>
<evidence type="ECO:0000313" key="6">
    <source>
        <dbReference type="Proteomes" id="UP000005156"/>
    </source>
</evidence>
<proteinExistence type="predicted"/>
<keyword evidence="3" id="KW-0812">Transmembrane</keyword>
<evidence type="ECO:0000256" key="1">
    <source>
        <dbReference type="ARBA" id="ARBA00022676"/>
    </source>
</evidence>
<evidence type="ECO:0000256" key="3">
    <source>
        <dbReference type="SAM" id="Phobius"/>
    </source>
</evidence>
<dbReference type="CDD" id="cd00761">
    <property type="entry name" value="Glyco_tranf_GTA_type"/>
    <property type="match status" value="1"/>
</dbReference>
<keyword evidence="6" id="KW-1185">Reference proteome</keyword>
<feature type="transmembrane region" description="Helical" evidence="3">
    <location>
        <begin position="313"/>
        <end position="330"/>
    </location>
</feature>
<sequence length="337" mass="39250">MAKISIIVPVYNTARYLETCLTSLKFQTFSDIEVLLINDGSTDESEEICTAFCKADNRFILFTKSNGGLCSARNFGLQRAHGDFIMFVDSDDAVSPLFVEKLYRSVLTSNCDMAFSNYIIWNPLADQMSFQGASHSKEFSRKEMISIILSLEKQTGACGGYMWNKIFRANLKPFLFLNHTEGAEDEEILFQILERLSTNISFVPDPLYYYRIRKGSLVSRDDFPFYHLESRWKLFLFSSFKSETATGFFITLSHCVLKYLTMEQNNENRLKALKTAFSNLKSAIKNYPLILPRNSSYMLRFLLVNCLYLPNRFFSLYFFFKLNIFLNFIYEKFRTLR</sequence>
<dbReference type="InterPro" id="IPR029044">
    <property type="entry name" value="Nucleotide-diphossugar_trans"/>
</dbReference>
<dbReference type="GO" id="GO:0016758">
    <property type="term" value="F:hexosyltransferase activity"/>
    <property type="evidence" value="ECO:0007669"/>
    <property type="project" value="UniProtKB-ARBA"/>
</dbReference>
<dbReference type="GeneID" id="43347989"/>
<dbReference type="AlphaFoldDB" id="F3QHS5"/>
<dbReference type="eggNOG" id="COG1216">
    <property type="taxonomic scope" value="Bacteria"/>
</dbReference>
<reference evidence="5 6" key="1">
    <citation type="submission" date="2011-02" db="EMBL/GenBank/DDBJ databases">
        <authorList>
            <person name="Weinstock G."/>
            <person name="Sodergren E."/>
            <person name="Clifton S."/>
            <person name="Fulton L."/>
            <person name="Fulton B."/>
            <person name="Courtney L."/>
            <person name="Fronick C."/>
            <person name="Harrison M."/>
            <person name="Strong C."/>
            <person name="Farmer C."/>
            <person name="Delahaunty K."/>
            <person name="Markovic C."/>
            <person name="Hall O."/>
            <person name="Minx P."/>
            <person name="Tomlinson C."/>
            <person name="Mitreva M."/>
            <person name="Hou S."/>
            <person name="Chen J."/>
            <person name="Wollam A."/>
            <person name="Pepin K.H."/>
            <person name="Johnson M."/>
            <person name="Bhonagiri V."/>
            <person name="Zhang X."/>
            <person name="Suruliraj S."/>
            <person name="Warren W."/>
            <person name="Chinwalla A."/>
            <person name="Mardis E.R."/>
            <person name="Wilson R.K."/>
        </authorList>
    </citation>
    <scope>NUCLEOTIDE SEQUENCE [LARGE SCALE GENOMIC DNA]</scope>
    <source>
        <strain evidence="5 6">YIT 11859</strain>
    </source>
</reference>
<gene>
    <name evidence="5" type="ORF">HMPREF9439_00472</name>
</gene>
<dbReference type="Proteomes" id="UP000005156">
    <property type="component" value="Unassembled WGS sequence"/>
</dbReference>
<evidence type="ECO:0000259" key="4">
    <source>
        <dbReference type="Pfam" id="PF00535"/>
    </source>
</evidence>
<comment type="caution">
    <text evidence="5">The sequence shown here is derived from an EMBL/GenBank/DDBJ whole genome shotgun (WGS) entry which is preliminary data.</text>
</comment>
<keyword evidence="3" id="KW-0472">Membrane</keyword>
<name>F3QHS5_9BURK</name>
<accession>F3QHS5</accession>
<dbReference type="Pfam" id="PF00535">
    <property type="entry name" value="Glycos_transf_2"/>
    <property type="match status" value="1"/>
</dbReference>
<dbReference type="PANTHER" id="PTHR22916:SF51">
    <property type="entry name" value="GLYCOSYLTRANSFERASE EPSH-RELATED"/>
    <property type="match status" value="1"/>
</dbReference>
<protein>
    <submittedName>
        <fullName evidence="5">Glycosyltransferase, group 2 family protein</fullName>
    </submittedName>
</protein>
<evidence type="ECO:0000256" key="2">
    <source>
        <dbReference type="ARBA" id="ARBA00022679"/>
    </source>
</evidence>
<keyword evidence="2 5" id="KW-0808">Transferase</keyword>
<dbReference type="SUPFAM" id="SSF53448">
    <property type="entry name" value="Nucleotide-diphospho-sugar transferases"/>
    <property type="match status" value="1"/>
</dbReference>
<dbReference type="HOGENOM" id="CLU_025996_25_1_4"/>
<dbReference type="PANTHER" id="PTHR22916">
    <property type="entry name" value="GLYCOSYLTRANSFERASE"/>
    <property type="match status" value="1"/>
</dbReference>
<feature type="domain" description="Glycosyltransferase 2-like" evidence="4">
    <location>
        <begin position="5"/>
        <end position="127"/>
    </location>
</feature>